<dbReference type="InterPro" id="IPR017452">
    <property type="entry name" value="GPCR_Rhodpsn_7TM"/>
</dbReference>
<keyword evidence="4 12" id="KW-0812">Transmembrane</keyword>
<dbReference type="SUPFAM" id="SSF81321">
    <property type="entry name" value="Family A G protein-coupled receptor-like"/>
    <property type="match status" value="1"/>
</dbReference>
<dbReference type="PRINTS" id="PR00245">
    <property type="entry name" value="OLFACTORYR"/>
</dbReference>
<feature type="transmembrane region" description="Helical" evidence="13">
    <location>
        <begin position="22"/>
        <end position="47"/>
    </location>
</feature>
<keyword evidence="7 12" id="KW-0297">G-protein coupled receptor</keyword>
<keyword evidence="5 13" id="KW-0552">Olfaction</keyword>
<gene>
    <name evidence="16" type="primary">LOC129339824</name>
</gene>
<feature type="transmembrane region" description="Helical" evidence="13">
    <location>
        <begin position="235"/>
        <end position="257"/>
    </location>
</feature>
<evidence type="ECO:0000256" key="9">
    <source>
        <dbReference type="ARBA" id="ARBA00023170"/>
    </source>
</evidence>
<comment type="subcellular location">
    <subcellularLocation>
        <location evidence="1 13">Cell membrane</location>
        <topology evidence="1 13">Multi-pass membrane protein</topology>
    </subcellularLocation>
</comment>
<dbReference type="Pfam" id="PF13853">
    <property type="entry name" value="7tm_4"/>
    <property type="match status" value="1"/>
</dbReference>
<feature type="domain" description="G-protein coupled receptors family 1 profile" evidence="14">
    <location>
        <begin position="38"/>
        <end position="287"/>
    </location>
</feature>
<dbReference type="PANTHER" id="PTHR26454:SF18">
    <property type="entry name" value="OLFACTORY RECEPTOR 6C76"/>
    <property type="match status" value="1"/>
</dbReference>
<keyword evidence="6 13" id="KW-1133">Transmembrane helix</keyword>
<sequence length="313" mass="34735">MNSTMVREFILLGFTDNHELELFIFLILSGTYILTIMGNVIIIVITLVDRRLYTPMYFFLRHFALLEIGFTTSIIPKALANMAMGCRSISIFGCFTQSFLYFVLGTTEFFLLAVMSVDRYVAICNPLRYSTIMHGQVCSLLVLASWFGGFILILGPAVALFLMPYCGPNTINHFFCDNGPLIKLACIDTSLLEIVDFLIAILSLIGTLTITIVSYVNIVSSILSIPSSAGRKKAFSTCASHITVVSITYGSCIFMYIKPKGTSEFNFSKSVAILNIVVSPFLNPFIYCLRNKQVQDALRAAFKHGVGLCQRST</sequence>
<dbReference type="PROSITE" id="PS50262">
    <property type="entry name" value="G_PROTEIN_RECEP_F1_2"/>
    <property type="match status" value="1"/>
</dbReference>
<accession>A0AA97K2R9</accession>
<evidence type="ECO:0000313" key="15">
    <source>
        <dbReference type="Proteomes" id="UP001190640"/>
    </source>
</evidence>
<dbReference type="InterPro" id="IPR047132">
    <property type="entry name" value="Olfact_rcpt_6C-like"/>
</dbReference>
<keyword evidence="3 13" id="KW-0716">Sensory transduction</keyword>
<evidence type="ECO:0000256" key="13">
    <source>
        <dbReference type="RuleBase" id="RU363047"/>
    </source>
</evidence>
<dbReference type="FunFam" id="1.20.1070.10:FF:000010">
    <property type="entry name" value="Olfactory receptor"/>
    <property type="match status" value="1"/>
</dbReference>
<name>A0AA97K2R9_EUBMA</name>
<evidence type="ECO:0000256" key="11">
    <source>
        <dbReference type="ARBA" id="ARBA00023224"/>
    </source>
</evidence>
<dbReference type="KEGG" id="emc:129339824"/>
<feature type="transmembrane region" description="Helical" evidence="13">
    <location>
        <begin position="197"/>
        <end position="223"/>
    </location>
</feature>
<dbReference type="CDD" id="cd15912">
    <property type="entry name" value="7tmA_OR6C-like"/>
    <property type="match status" value="1"/>
</dbReference>
<dbReference type="Gene3D" id="1.20.1070.10">
    <property type="entry name" value="Rhodopsin 7-helix transmembrane proteins"/>
    <property type="match status" value="1"/>
</dbReference>
<dbReference type="RefSeq" id="XP_054850375.1">
    <property type="nucleotide sequence ID" value="XM_054994400.1"/>
</dbReference>
<evidence type="ECO:0000256" key="8">
    <source>
        <dbReference type="ARBA" id="ARBA00023136"/>
    </source>
</evidence>
<proteinExistence type="inferred from homology"/>
<feature type="transmembrane region" description="Helical" evidence="13">
    <location>
        <begin position="59"/>
        <end position="79"/>
    </location>
</feature>
<dbReference type="AlphaFoldDB" id="A0AA97K2R9"/>
<evidence type="ECO:0000256" key="3">
    <source>
        <dbReference type="ARBA" id="ARBA00022606"/>
    </source>
</evidence>
<protein>
    <recommendedName>
        <fullName evidence="13">Olfactory receptor</fullName>
    </recommendedName>
</protein>
<feature type="transmembrane region" description="Helical" evidence="13">
    <location>
        <begin position="99"/>
        <end position="117"/>
    </location>
</feature>
<evidence type="ECO:0000256" key="4">
    <source>
        <dbReference type="ARBA" id="ARBA00022692"/>
    </source>
</evidence>
<keyword evidence="2 13" id="KW-1003">Cell membrane</keyword>
<dbReference type="GO" id="GO:0005886">
    <property type="term" value="C:plasma membrane"/>
    <property type="evidence" value="ECO:0007669"/>
    <property type="project" value="UniProtKB-SubCell"/>
</dbReference>
<keyword evidence="10" id="KW-0325">Glycoprotein</keyword>
<dbReference type="PRINTS" id="PR00237">
    <property type="entry name" value="GPCRRHODOPSN"/>
</dbReference>
<evidence type="ECO:0000256" key="5">
    <source>
        <dbReference type="ARBA" id="ARBA00022725"/>
    </source>
</evidence>
<evidence type="ECO:0000259" key="14">
    <source>
        <dbReference type="PROSITE" id="PS50262"/>
    </source>
</evidence>
<keyword evidence="15" id="KW-1185">Reference proteome</keyword>
<dbReference type="GO" id="GO:0004984">
    <property type="term" value="F:olfactory receptor activity"/>
    <property type="evidence" value="ECO:0007669"/>
    <property type="project" value="InterPro"/>
</dbReference>
<evidence type="ECO:0000256" key="6">
    <source>
        <dbReference type="ARBA" id="ARBA00022989"/>
    </source>
</evidence>
<evidence type="ECO:0000256" key="12">
    <source>
        <dbReference type="RuleBase" id="RU000688"/>
    </source>
</evidence>
<dbReference type="GeneID" id="129339824"/>
<reference evidence="16" key="1">
    <citation type="submission" date="2025-08" db="UniProtKB">
        <authorList>
            <consortium name="RefSeq"/>
        </authorList>
    </citation>
    <scope>IDENTIFICATION</scope>
    <source>
        <tissue evidence="16">Blood</tissue>
    </source>
</reference>
<dbReference type="PANTHER" id="PTHR26454">
    <property type="entry name" value="OLFACTORY RECEPTOR"/>
    <property type="match status" value="1"/>
</dbReference>
<evidence type="ECO:0000313" key="16">
    <source>
        <dbReference type="RefSeq" id="XP_054850375.1"/>
    </source>
</evidence>
<dbReference type="PROSITE" id="PS00237">
    <property type="entry name" value="G_PROTEIN_RECEP_F1_1"/>
    <property type="match status" value="1"/>
</dbReference>
<dbReference type="InterPro" id="IPR000276">
    <property type="entry name" value="GPCR_Rhodpsn"/>
</dbReference>
<feature type="transmembrane region" description="Helical" evidence="13">
    <location>
        <begin position="138"/>
        <end position="163"/>
    </location>
</feature>
<evidence type="ECO:0000256" key="10">
    <source>
        <dbReference type="ARBA" id="ARBA00023180"/>
    </source>
</evidence>
<organism evidence="15 16">
    <name type="scientific">Eublepharis macularius</name>
    <name type="common">Leopard gecko</name>
    <name type="synonym">Cyrtodactylus macularius</name>
    <dbReference type="NCBI Taxonomy" id="481883"/>
    <lineage>
        <taxon>Eukaryota</taxon>
        <taxon>Metazoa</taxon>
        <taxon>Chordata</taxon>
        <taxon>Craniata</taxon>
        <taxon>Vertebrata</taxon>
        <taxon>Euteleostomi</taxon>
        <taxon>Lepidosauria</taxon>
        <taxon>Squamata</taxon>
        <taxon>Bifurcata</taxon>
        <taxon>Gekkota</taxon>
        <taxon>Eublepharidae</taxon>
        <taxon>Eublepharinae</taxon>
        <taxon>Eublepharis</taxon>
    </lineage>
</organism>
<dbReference type="Proteomes" id="UP001190640">
    <property type="component" value="Chromosome 12"/>
</dbReference>
<keyword evidence="9 12" id="KW-0675">Receptor</keyword>
<evidence type="ECO:0000256" key="1">
    <source>
        <dbReference type="ARBA" id="ARBA00004651"/>
    </source>
</evidence>
<evidence type="ECO:0000256" key="2">
    <source>
        <dbReference type="ARBA" id="ARBA00022475"/>
    </source>
</evidence>
<keyword evidence="8 13" id="KW-0472">Membrane</keyword>
<dbReference type="GO" id="GO:0004930">
    <property type="term" value="F:G protein-coupled receptor activity"/>
    <property type="evidence" value="ECO:0007669"/>
    <property type="project" value="UniProtKB-KW"/>
</dbReference>
<comment type="similarity">
    <text evidence="12">Belongs to the G-protein coupled receptor 1 family.</text>
</comment>
<feature type="transmembrane region" description="Helical" evidence="13">
    <location>
        <begin position="269"/>
        <end position="289"/>
    </location>
</feature>
<dbReference type="InterPro" id="IPR000725">
    <property type="entry name" value="Olfact_rcpt"/>
</dbReference>
<keyword evidence="11 12" id="KW-0807">Transducer</keyword>
<evidence type="ECO:0000256" key="7">
    <source>
        <dbReference type="ARBA" id="ARBA00023040"/>
    </source>
</evidence>